<evidence type="ECO:0000313" key="2">
    <source>
        <dbReference type="Proteomes" id="UP000245207"/>
    </source>
</evidence>
<protein>
    <submittedName>
        <fullName evidence="1">Uncharacterized protein</fullName>
    </submittedName>
</protein>
<name>A0A2U1L2P8_ARTAN</name>
<reference evidence="1 2" key="1">
    <citation type="journal article" date="2018" name="Mol. Plant">
        <title>The genome of Artemisia annua provides insight into the evolution of Asteraceae family and artemisinin biosynthesis.</title>
        <authorList>
            <person name="Shen Q."/>
            <person name="Zhang L."/>
            <person name="Liao Z."/>
            <person name="Wang S."/>
            <person name="Yan T."/>
            <person name="Shi P."/>
            <person name="Liu M."/>
            <person name="Fu X."/>
            <person name="Pan Q."/>
            <person name="Wang Y."/>
            <person name="Lv Z."/>
            <person name="Lu X."/>
            <person name="Zhang F."/>
            <person name="Jiang W."/>
            <person name="Ma Y."/>
            <person name="Chen M."/>
            <person name="Hao X."/>
            <person name="Li L."/>
            <person name="Tang Y."/>
            <person name="Lv G."/>
            <person name="Zhou Y."/>
            <person name="Sun X."/>
            <person name="Brodelius P.E."/>
            <person name="Rose J.K.C."/>
            <person name="Tang K."/>
        </authorList>
    </citation>
    <scope>NUCLEOTIDE SEQUENCE [LARGE SCALE GENOMIC DNA]</scope>
    <source>
        <strain evidence="2">cv. Huhao1</strain>
        <tissue evidence="1">Leaf</tissue>
    </source>
</reference>
<evidence type="ECO:0000313" key="1">
    <source>
        <dbReference type="EMBL" id="PWA43265.1"/>
    </source>
</evidence>
<accession>A0A2U1L2P8</accession>
<keyword evidence="2" id="KW-1185">Reference proteome</keyword>
<organism evidence="1 2">
    <name type="scientific">Artemisia annua</name>
    <name type="common">Sweet wormwood</name>
    <dbReference type="NCBI Taxonomy" id="35608"/>
    <lineage>
        <taxon>Eukaryota</taxon>
        <taxon>Viridiplantae</taxon>
        <taxon>Streptophyta</taxon>
        <taxon>Embryophyta</taxon>
        <taxon>Tracheophyta</taxon>
        <taxon>Spermatophyta</taxon>
        <taxon>Magnoliopsida</taxon>
        <taxon>eudicotyledons</taxon>
        <taxon>Gunneridae</taxon>
        <taxon>Pentapetalae</taxon>
        <taxon>asterids</taxon>
        <taxon>campanulids</taxon>
        <taxon>Asterales</taxon>
        <taxon>Asteraceae</taxon>
        <taxon>Asteroideae</taxon>
        <taxon>Anthemideae</taxon>
        <taxon>Artemisiinae</taxon>
        <taxon>Artemisia</taxon>
    </lineage>
</organism>
<dbReference type="EMBL" id="PKPP01011928">
    <property type="protein sequence ID" value="PWA43265.1"/>
    <property type="molecule type" value="Genomic_DNA"/>
</dbReference>
<gene>
    <name evidence="1" type="ORF">CTI12_AA537260</name>
</gene>
<sequence length="154" mass="18244">MEHELFLDMIFLSWCSLSPLMDILTTRDITRSGYSMSSKVSNLIQNESSNASVANNVERRKDKKLEEAVAWYFEEKAKAYVKKRREWEANEKRCMKERPKITALRRKINQTRRKWEDLQQVGIEHDNSEVDHEDILETIDYDTLHLAYDPESST</sequence>
<proteinExistence type="predicted"/>
<dbReference type="Proteomes" id="UP000245207">
    <property type="component" value="Unassembled WGS sequence"/>
</dbReference>
<comment type="caution">
    <text evidence="1">The sequence shown here is derived from an EMBL/GenBank/DDBJ whole genome shotgun (WGS) entry which is preliminary data.</text>
</comment>
<dbReference type="AlphaFoldDB" id="A0A2U1L2P8"/>